<dbReference type="RefSeq" id="WP_147204696.1">
    <property type="nucleotide sequence ID" value="NZ_BJYT01000011.1"/>
</dbReference>
<protein>
    <recommendedName>
        <fullName evidence="1">Surface glycan-binding protein B xyloglucan binding domain-containing protein</fullName>
    </recommendedName>
</protein>
<dbReference type="InterPro" id="IPR040475">
    <property type="entry name" value="SGBP_B_XBD"/>
</dbReference>
<dbReference type="AlphaFoldDB" id="A0A512BF61"/>
<sequence>MKTLNKTILLLIIAVAMVGSFAGCKKEDLLNGGQPRINYIRITNPASSDSLLVGAAQGNLIAIVGENLGDAKSIWFNNQPATLNPTYITNTSILVNVPAPIPTVITNKLKIYFANGDSLLHNFQVQISKPSITSMTSEYVNTGDVATINGNFFYAPLTVKFTGGVSGEVVSVTDKILQVRVPTGAQPGPITITTNFGETKSDFWFRDDRNIFISSDPFEGWNTKSFVVTDPGPGDPPKINGNYIRVTRKLGDWPYTEVADGPASAMPIHSKRIPDAAILSPKDYNLKFEINTLKPYNANIIKINAGTNVQDNDNYQWKPPYDSKGQWQTVVIPYEEVIASYKVRPVVDPNGYWSMLLIHGPGALDADICFDNFRIVPKINK</sequence>
<accession>A0A512BF61</accession>
<dbReference type="EMBL" id="BJYT01000011">
    <property type="protein sequence ID" value="GEO10584.1"/>
    <property type="molecule type" value="Genomic_DNA"/>
</dbReference>
<feature type="domain" description="Surface glycan-binding protein B xyloglucan binding" evidence="1">
    <location>
        <begin position="205"/>
        <end position="377"/>
    </location>
</feature>
<dbReference type="InterPro" id="IPR014756">
    <property type="entry name" value="Ig_E-set"/>
</dbReference>
<proteinExistence type="predicted"/>
<evidence type="ECO:0000313" key="2">
    <source>
        <dbReference type="EMBL" id="GEO10584.1"/>
    </source>
</evidence>
<dbReference type="InterPro" id="IPR013783">
    <property type="entry name" value="Ig-like_fold"/>
</dbReference>
<dbReference type="OrthoDB" id="660167at2"/>
<dbReference type="SUPFAM" id="SSF81296">
    <property type="entry name" value="E set domains"/>
    <property type="match status" value="2"/>
</dbReference>
<name>A0A512BF61_9BACT</name>
<keyword evidence="3" id="KW-1185">Reference proteome</keyword>
<comment type="caution">
    <text evidence="2">The sequence shown here is derived from an EMBL/GenBank/DDBJ whole genome shotgun (WGS) entry which is preliminary data.</text>
</comment>
<evidence type="ECO:0000259" key="1">
    <source>
        <dbReference type="Pfam" id="PF18329"/>
    </source>
</evidence>
<reference evidence="2 3" key="1">
    <citation type="submission" date="2019-07" db="EMBL/GenBank/DDBJ databases">
        <title>Whole genome shotgun sequence of Segetibacter aerophilus NBRC 106135.</title>
        <authorList>
            <person name="Hosoyama A."/>
            <person name="Uohara A."/>
            <person name="Ohji S."/>
            <person name="Ichikawa N."/>
        </authorList>
    </citation>
    <scope>NUCLEOTIDE SEQUENCE [LARGE SCALE GENOMIC DNA]</scope>
    <source>
        <strain evidence="2 3">NBRC 106135</strain>
    </source>
</reference>
<gene>
    <name evidence="2" type="ORF">SAE01_30800</name>
</gene>
<dbReference type="GO" id="GO:0030247">
    <property type="term" value="F:polysaccharide binding"/>
    <property type="evidence" value="ECO:0007669"/>
    <property type="project" value="InterPro"/>
</dbReference>
<dbReference type="Gene3D" id="2.60.40.10">
    <property type="entry name" value="Immunoglobulins"/>
    <property type="match status" value="2"/>
</dbReference>
<dbReference type="Proteomes" id="UP000321513">
    <property type="component" value="Unassembled WGS sequence"/>
</dbReference>
<organism evidence="2 3">
    <name type="scientific">Segetibacter aerophilus</name>
    <dbReference type="NCBI Taxonomy" id="670293"/>
    <lineage>
        <taxon>Bacteria</taxon>
        <taxon>Pseudomonadati</taxon>
        <taxon>Bacteroidota</taxon>
        <taxon>Chitinophagia</taxon>
        <taxon>Chitinophagales</taxon>
        <taxon>Chitinophagaceae</taxon>
        <taxon>Segetibacter</taxon>
    </lineage>
</organism>
<dbReference type="Pfam" id="PF18329">
    <property type="entry name" value="SGBP_B_XBD"/>
    <property type="match status" value="1"/>
</dbReference>
<dbReference type="CDD" id="cd00102">
    <property type="entry name" value="IPT"/>
    <property type="match status" value="1"/>
</dbReference>
<evidence type="ECO:0000313" key="3">
    <source>
        <dbReference type="Proteomes" id="UP000321513"/>
    </source>
</evidence>
<dbReference type="PROSITE" id="PS51257">
    <property type="entry name" value="PROKAR_LIPOPROTEIN"/>
    <property type="match status" value="1"/>
</dbReference>